<proteinExistence type="predicted"/>
<dbReference type="OrthoDB" id="2863347at2"/>
<dbReference type="InterPro" id="IPR018540">
    <property type="entry name" value="Spo0E-like"/>
</dbReference>
<gene>
    <name evidence="1" type="ORF">AN964_02080</name>
</gene>
<evidence type="ECO:0000313" key="2">
    <source>
        <dbReference type="Proteomes" id="UP000051888"/>
    </source>
</evidence>
<sequence length="213" mass="24659">MIKDIIEFKRNQLYETIGLVGLTAEETLTISKELERFMNYHAKINGKTTDMQTNQAKIHVSVLLNILKVISKEKLDLPFELNDQFLKKAEWIRFDMAHTLLHAIIENYGSEIEEYIGECVPIHGIFPKEVQSFHESLKHLDTIFHLNHKSPVYIGEYLPFMDIKNETVLFCYTPHYSSAFNYGIIQGLSKKFNHSLKVKILDHCNGGQFKIVG</sequence>
<keyword evidence="2" id="KW-1185">Reference proteome</keyword>
<dbReference type="GO" id="GO:0046983">
    <property type="term" value="F:protein dimerization activity"/>
    <property type="evidence" value="ECO:0007669"/>
    <property type="project" value="InterPro"/>
</dbReference>
<name>A0A0Q3WVM3_9BACI</name>
<dbReference type="GO" id="GO:0043937">
    <property type="term" value="P:regulation of sporulation"/>
    <property type="evidence" value="ECO:0007669"/>
    <property type="project" value="InterPro"/>
</dbReference>
<dbReference type="InterPro" id="IPR037208">
    <property type="entry name" value="Spo0E-like_sf"/>
</dbReference>
<comment type="caution">
    <text evidence="1">The sequence shown here is derived from an EMBL/GenBank/DDBJ whole genome shotgun (WGS) entry which is preliminary data.</text>
</comment>
<dbReference type="InterPro" id="IPR036638">
    <property type="entry name" value="HLH_DNA-bd_sf"/>
</dbReference>
<organism evidence="1 2">
    <name type="scientific">Heyndrickxia shackletonii</name>
    <dbReference type="NCBI Taxonomy" id="157838"/>
    <lineage>
        <taxon>Bacteria</taxon>
        <taxon>Bacillati</taxon>
        <taxon>Bacillota</taxon>
        <taxon>Bacilli</taxon>
        <taxon>Bacillales</taxon>
        <taxon>Bacillaceae</taxon>
        <taxon>Heyndrickxia</taxon>
    </lineage>
</organism>
<dbReference type="PATRIC" id="fig|157838.3.peg.461"/>
<protein>
    <submittedName>
        <fullName evidence="1">Uncharacterized protein</fullName>
    </submittedName>
</protein>
<accession>A0A0Q3WVM3</accession>
<dbReference type="AlphaFoldDB" id="A0A0Q3WVM3"/>
<dbReference type="RefSeq" id="WP_055738131.1">
    <property type="nucleotide sequence ID" value="NZ_JAAIWL010000007.1"/>
</dbReference>
<dbReference type="SUPFAM" id="SSF140500">
    <property type="entry name" value="BAS1536-like"/>
    <property type="match status" value="1"/>
</dbReference>
<evidence type="ECO:0000313" key="1">
    <source>
        <dbReference type="EMBL" id="KQL52447.1"/>
    </source>
</evidence>
<dbReference type="EMBL" id="LJJC01000004">
    <property type="protein sequence ID" value="KQL52447.1"/>
    <property type="molecule type" value="Genomic_DNA"/>
</dbReference>
<dbReference type="Proteomes" id="UP000051888">
    <property type="component" value="Unassembled WGS sequence"/>
</dbReference>
<reference evidence="1 2" key="1">
    <citation type="submission" date="2015-09" db="EMBL/GenBank/DDBJ databases">
        <title>Genome sequencing project for genomic taxonomy and phylogenomics of Bacillus-like bacteria.</title>
        <authorList>
            <person name="Liu B."/>
            <person name="Wang J."/>
            <person name="Zhu Y."/>
            <person name="Liu G."/>
            <person name="Chen Q."/>
            <person name="Chen Z."/>
            <person name="Lan J."/>
            <person name="Che J."/>
            <person name="Ge C."/>
            <person name="Shi H."/>
            <person name="Pan Z."/>
            <person name="Liu X."/>
        </authorList>
    </citation>
    <scope>NUCLEOTIDE SEQUENCE [LARGE SCALE GENOMIC DNA]</scope>
    <source>
        <strain evidence="1 2">LMG 18435</strain>
    </source>
</reference>
<dbReference type="Pfam" id="PF09388">
    <property type="entry name" value="SpoOE-like"/>
    <property type="match status" value="1"/>
</dbReference>
<dbReference type="Gene3D" id="4.10.280.10">
    <property type="entry name" value="Helix-loop-helix DNA-binding domain"/>
    <property type="match status" value="1"/>
</dbReference>